<dbReference type="OrthoDB" id="2194839at2759"/>
<gene>
    <name evidence="1" type="ORF">EHP00_966</name>
</gene>
<dbReference type="Proteomes" id="UP000192758">
    <property type="component" value="Unassembled WGS sequence"/>
</dbReference>
<dbReference type="AlphaFoldDB" id="A0A1W0E6Y1"/>
<name>A0A1W0E6Y1_9MICR</name>
<dbReference type="EMBL" id="MNPJ01000015">
    <property type="protein sequence ID" value="OQS54919.1"/>
    <property type="molecule type" value="Genomic_DNA"/>
</dbReference>
<dbReference type="VEuPathDB" id="MicrosporidiaDB:EHP00_966"/>
<evidence type="ECO:0000313" key="2">
    <source>
        <dbReference type="Proteomes" id="UP000192758"/>
    </source>
</evidence>
<accession>A0A1W0E6Y1</accession>
<keyword evidence="2" id="KW-1185">Reference proteome</keyword>
<evidence type="ECO:0000313" key="1">
    <source>
        <dbReference type="EMBL" id="OQS54919.1"/>
    </source>
</evidence>
<organism evidence="1 2">
    <name type="scientific">Ecytonucleospora hepatopenaei</name>
    <dbReference type="NCBI Taxonomy" id="646526"/>
    <lineage>
        <taxon>Eukaryota</taxon>
        <taxon>Fungi</taxon>
        <taxon>Fungi incertae sedis</taxon>
        <taxon>Microsporidia</taxon>
        <taxon>Enterocytozoonidae</taxon>
        <taxon>Ecytonucleospora</taxon>
    </lineage>
</organism>
<comment type="caution">
    <text evidence="1">The sequence shown here is derived from an EMBL/GenBank/DDBJ whole genome shotgun (WGS) entry which is preliminary data.</text>
</comment>
<proteinExistence type="predicted"/>
<protein>
    <submittedName>
        <fullName evidence="1">Uncharacterized protein</fullName>
    </submittedName>
</protein>
<sequence length="135" mass="16109">MKTNENNSKLLNIYLSKLDDYIYSDEYIEKLHNKVKGKFMFINGEFNEKTHHFFIKKILKYIDFFLSTGPLTKNEHKLFISAVELMKEYYLDQMNKTTQEDIFFPDPSTPGYALFFTDKLNPIKSVLQINEEKEE</sequence>
<reference evidence="1 2" key="1">
    <citation type="journal article" date="2017" name="Environ. Microbiol.">
        <title>Decay of the glycolytic pathway and adaptation to intranuclear parasitism within Enterocytozoonidae microsporidia.</title>
        <authorList>
            <person name="Wiredu Boakye D."/>
            <person name="Jaroenlak P."/>
            <person name="Prachumwat A."/>
            <person name="Williams T.A."/>
            <person name="Bateman K.S."/>
            <person name="Itsathitphaisarn O."/>
            <person name="Sritunyalucksana K."/>
            <person name="Paszkiewicz K.H."/>
            <person name="Moore K.A."/>
            <person name="Stentiford G.D."/>
            <person name="Williams B.A."/>
        </authorList>
    </citation>
    <scope>NUCLEOTIDE SEQUENCE [LARGE SCALE GENOMIC DNA]</scope>
    <source>
        <strain evidence="1 2">TH1</strain>
    </source>
</reference>